<accession>A0A432WM05</accession>
<dbReference type="InterPro" id="IPR011990">
    <property type="entry name" value="TPR-like_helical_dom_sf"/>
</dbReference>
<evidence type="ECO:0000313" key="2">
    <source>
        <dbReference type="EMBL" id="RUO34788.1"/>
    </source>
</evidence>
<sequence>MVWLPRILLLTLLMGATTGFADTGNPAEPQLSQQQLREAYRIRYALEPDDALPMLEDLQRGYSASDLLWEIRAELHVLNADNVNLFRKLGQARRAIEAYEHVVTIDPYAFRAQGLLFTFYSLPGIGDEEKAESKENELLSLGGGLHAFAQAMQAMVNRDNAEAISQLRLAVEAAPDNPDYHIALIRQLIELDAWQEAEAQLAASMALHEGYQPLTFQYARYHVLKESIPPDLHDIIAQLLETNGSAPARLLPESVYLLRARIRQLEGDLQGAAEDYRHVREHAPKLIDEMEFADDESEL</sequence>
<gene>
    <name evidence="2" type="ORF">CWE14_01975</name>
</gene>
<dbReference type="EMBL" id="PIPO01000001">
    <property type="protein sequence ID" value="RUO34788.1"/>
    <property type="molecule type" value="Genomic_DNA"/>
</dbReference>
<reference evidence="2 3" key="1">
    <citation type="journal article" date="2011" name="Front. Microbiol.">
        <title>Genomic signatures of strain selection and enhancement in Bacillus atrophaeus var. globigii, a historical biowarfare simulant.</title>
        <authorList>
            <person name="Gibbons H.S."/>
            <person name="Broomall S.M."/>
            <person name="McNew L.A."/>
            <person name="Daligault H."/>
            <person name="Chapman C."/>
            <person name="Bruce D."/>
            <person name="Karavis M."/>
            <person name="Krepps M."/>
            <person name="McGregor P.A."/>
            <person name="Hong C."/>
            <person name="Park K.H."/>
            <person name="Akmal A."/>
            <person name="Feldman A."/>
            <person name="Lin J.S."/>
            <person name="Chang W.E."/>
            <person name="Higgs B.W."/>
            <person name="Demirev P."/>
            <person name="Lindquist J."/>
            <person name="Liem A."/>
            <person name="Fochler E."/>
            <person name="Read T.D."/>
            <person name="Tapia R."/>
            <person name="Johnson S."/>
            <person name="Bishop-Lilly K.A."/>
            <person name="Detter C."/>
            <person name="Han C."/>
            <person name="Sozhamannan S."/>
            <person name="Rosenzweig C.N."/>
            <person name="Skowronski E.W."/>
        </authorList>
    </citation>
    <scope>NUCLEOTIDE SEQUENCE [LARGE SCALE GENOMIC DNA]</scope>
    <source>
        <strain evidence="2 3">Y4G10-17</strain>
    </source>
</reference>
<evidence type="ECO:0000313" key="3">
    <source>
        <dbReference type="Proteomes" id="UP000287823"/>
    </source>
</evidence>
<dbReference type="SUPFAM" id="SSF48452">
    <property type="entry name" value="TPR-like"/>
    <property type="match status" value="1"/>
</dbReference>
<dbReference type="AlphaFoldDB" id="A0A432WM05"/>
<comment type="caution">
    <text evidence="2">The sequence shown here is derived from an EMBL/GenBank/DDBJ whole genome shotgun (WGS) entry which is preliminary data.</text>
</comment>
<organism evidence="2 3">
    <name type="scientific">Aliidiomarina soli</name>
    <dbReference type="NCBI Taxonomy" id="1928574"/>
    <lineage>
        <taxon>Bacteria</taxon>
        <taxon>Pseudomonadati</taxon>
        <taxon>Pseudomonadota</taxon>
        <taxon>Gammaproteobacteria</taxon>
        <taxon>Alteromonadales</taxon>
        <taxon>Idiomarinaceae</taxon>
        <taxon>Aliidiomarina</taxon>
    </lineage>
</organism>
<dbReference type="InterPro" id="IPR019734">
    <property type="entry name" value="TPR_rpt"/>
</dbReference>
<dbReference type="Gene3D" id="1.25.40.10">
    <property type="entry name" value="Tetratricopeptide repeat domain"/>
    <property type="match status" value="1"/>
</dbReference>
<protein>
    <recommendedName>
        <fullName evidence="4">Tetratricopeptide repeat protein</fullName>
    </recommendedName>
</protein>
<proteinExistence type="predicted"/>
<dbReference type="Proteomes" id="UP000287823">
    <property type="component" value="Unassembled WGS sequence"/>
</dbReference>
<feature type="signal peptide" evidence="1">
    <location>
        <begin position="1"/>
        <end position="21"/>
    </location>
</feature>
<feature type="chain" id="PRO_5019402409" description="Tetratricopeptide repeat protein" evidence="1">
    <location>
        <begin position="22"/>
        <end position="299"/>
    </location>
</feature>
<dbReference type="Pfam" id="PF13181">
    <property type="entry name" value="TPR_8"/>
    <property type="match status" value="1"/>
</dbReference>
<evidence type="ECO:0008006" key="4">
    <source>
        <dbReference type="Google" id="ProtNLM"/>
    </source>
</evidence>
<name>A0A432WM05_9GAMM</name>
<dbReference type="RefSeq" id="WP_157981766.1">
    <property type="nucleotide sequence ID" value="NZ_PIPO01000001.1"/>
</dbReference>
<keyword evidence="1" id="KW-0732">Signal</keyword>
<keyword evidence="3" id="KW-1185">Reference proteome</keyword>
<evidence type="ECO:0000256" key="1">
    <source>
        <dbReference type="SAM" id="SignalP"/>
    </source>
</evidence>